<dbReference type="Proteomes" id="UP000248897">
    <property type="component" value="Chromosome 1"/>
</dbReference>
<accession>A0A2X4UXH4</accession>
<reference evidence="1 2" key="1">
    <citation type="submission" date="2018-06" db="EMBL/GenBank/DDBJ databases">
        <authorList>
            <consortium name="Pathogen Informatics"/>
            <person name="Doyle S."/>
        </authorList>
    </citation>
    <scope>NUCLEOTIDE SEQUENCE [LARGE SCALE GENOMIC DNA]</scope>
    <source>
        <strain evidence="1 2">NCTC12961</strain>
    </source>
</reference>
<gene>
    <name evidence="1" type="ORF">NCTC12961_04459</name>
</gene>
<name>A0A2X4UXH4_SERPL</name>
<evidence type="ECO:0000313" key="1">
    <source>
        <dbReference type="EMBL" id="SQI44586.1"/>
    </source>
</evidence>
<proteinExistence type="predicted"/>
<dbReference type="EMBL" id="LS483469">
    <property type="protein sequence ID" value="SQI44586.1"/>
    <property type="molecule type" value="Genomic_DNA"/>
</dbReference>
<sequence>MTIYWFYFIIRRLDIKLPIKAYKNFPVNITIDNHRYIIIDTFLIALYIIKTMIVINTPIIATCWKLYVTTEIHYSNGEMTFIFDNRVPILKHGLIIVPPRNFTFGSQWKIFNINRRAINPDNTCRPYHHPGQPNNNNQGRDYSNLKFIFTKHCSHLSVLFSHRNW</sequence>
<evidence type="ECO:0000313" key="2">
    <source>
        <dbReference type="Proteomes" id="UP000248897"/>
    </source>
</evidence>
<dbReference type="AlphaFoldDB" id="A0A2X4UXH4"/>
<organism evidence="1 2">
    <name type="scientific">Serratia plymuthica</name>
    <dbReference type="NCBI Taxonomy" id="82996"/>
    <lineage>
        <taxon>Bacteria</taxon>
        <taxon>Pseudomonadati</taxon>
        <taxon>Pseudomonadota</taxon>
        <taxon>Gammaproteobacteria</taxon>
        <taxon>Enterobacterales</taxon>
        <taxon>Yersiniaceae</taxon>
        <taxon>Serratia</taxon>
    </lineage>
</organism>
<protein>
    <submittedName>
        <fullName evidence="1">Uncharacterized protein</fullName>
    </submittedName>
</protein>